<dbReference type="AlphaFoldDB" id="A0A7W7S5G0"/>
<name>A0A7W7S5G0_9ACTN</name>
<accession>A0A7W7S5G0</accession>
<comment type="caution">
    <text evidence="2">The sequence shown here is derived from an EMBL/GenBank/DDBJ whole genome shotgun (WGS) entry which is preliminary data.</text>
</comment>
<protein>
    <submittedName>
        <fullName evidence="2">Uncharacterized protein</fullName>
    </submittedName>
</protein>
<keyword evidence="3" id="KW-1185">Reference proteome</keyword>
<dbReference type="EMBL" id="JACHJU010000001">
    <property type="protein sequence ID" value="MBB4939283.1"/>
    <property type="molecule type" value="Genomic_DNA"/>
</dbReference>
<sequence>MDFTVAVADRDPIADLEGYEDVAEISFESLTGRFSLVEWGDEATYHLPPLPAGPGTYRLRYHGRGMDEAYEADTSDVAVDHYLLQIWPAPPHDSAVLKATSSTLRNWLSWASGQS</sequence>
<dbReference type="Proteomes" id="UP000534286">
    <property type="component" value="Unassembled WGS sequence"/>
</dbReference>
<reference evidence="2 3" key="1">
    <citation type="submission" date="2020-08" db="EMBL/GenBank/DDBJ databases">
        <title>Sequencing the genomes of 1000 actinobacteria strains.</title>
        <authorList>
            <person name="Klenk H.-P."/>
        </authorList>
    </citation>
    <scope>NUCLEOTIDE SEQUENCE [LARGE SCALE GENOMIC DNA]</scope>
    <source>
        <strain evidence="2 3">DSM 43023</strain>
    </source>
</reference>
<dbReference type="RefSeq" id="WP_184755300.1">
    <property type="nucleotide sequence ID" value="NZ_BAABEK010000216.1"/>
</dbReference>
<evidence type="ECO:0000313" key="2">
    <source>
        <dbReference type="EMBL" id="MBB4944226.1"/>
    </source>
</evidence>
<gene>
    <name evidence="1" type="ORF">FHR32_003588</name>
    <name evidence="2" type="ORF">FHR32_008629</name>
</gene>
<evidence type="ECO:0000313" key="3">
    <source>
        <dbReference type="Proteomes" id="UP000534286"/>
    </source>
</evidence>
<organism evidence="2 3">
    <name type="scientific">Streptosporangium album</name>
    <dbReference type="NCBI Taxonomy" id="47479"/>
    <lineage>
        <taxon>Bacteria</taxon>
        <taxon>Bacillati</taxon>
        <taxon>Actinomycetota</taxon>
        <taxon>Actinomycetes</taxon>
        <taxon>Streptosporangiales</taxon>
        <taxon>Streptosporangiaceae</taxon>
        <taxon>Streptosporangium</taxon>
    </lineage>
</organism>
<proteinExistence type="predicted"/>
<evidence type="ECO:0000313" key="1">
    <source>
        <dbReference type="EMBL" id="MBB4939283.1"/>
    </source>
</evidence>
<dbReference type="EMBL" id="JACHJU010000007">
    <property type="protein sequence ID" value="MBB4944226.1"/>
    <property type="molecule type" value="Genomic_DNA"/>
</dbReference>